<reference evidence="4" key="2">
    <citation type="submission" date="2012-11" db="EMBL/GenBank/DDBJ databases">
        <authorList>
            <person name="Kuo A."/>
            <person name="Curtis B.A."/>
            <person name="Tanifuji G."/>
            <person name="Burki F."/>
            <person name="Gruber A."/>
            <person name="Irimia M."/>
            <person name="Maruyama S."/>
            <person name="Arias M.C."/>
            <person name="Ball S.G."/>
            <person name="Gile G.H."/>
            <person name="Hirakawa Y."/>
            <person name="Hopkins J.F."/>
            <person name="Rensing S.A."/>
            <person name="Schmutz J."/>
            <person name="Symeonidi A."/>
            <person name="Elias M."/>
            <person name="Eveleigh R.J."/>
            <person name="Herman E.K."/>
            <person name="Klute M.J."/>
            <person name="Nakayama T."/>
            <person name="Obornik M."/>
            <person name="Reyes-Prieto A."/>
            <person name="Armbrust E.V."/>
            <person name="Aves S.J."/>
            <person name="Beiko R.G."/>
            <person name="Coutinho P."/>
            <person name="Dacks J.B."/>
            <person name="Durnford D.G."/>
            <person name="Fast N.M."/>
            <person name="Green B.R."/>
            <person name="Grisdale C."/>
            <person name="Hempe F."/>
            <person name="Henrissat B."/>
            <person name="Hoppner M.P."/>
            <person name="Ishida K.-I."/>
            <person name="Kim E."/>
            <person name="Koreny L."/>
            <person name="Kroth P.G."/>
            <person name="Liu Y."/>
            <person name="Malik S.-B."/>
            <person name="Maier U.G."/>
            <person name="McRose D."/>
            <person name="Mock T."/>
            <person name="Neilson J.A."/>
            <person name="Onodera N.T."/>
            <person name="Poole A.M."/>
            <person name="Pritham E.J."/>
            <person name="Richards T.A."/>
            <person name="Rocap G."/>
            <person name="Roy S.W."/>
            <person name="Sarai C."/>
            <person name="Schaack S."/>
            <person name="Shirato S."/>
            <person name="Slamovits C.H."/>
            <person name="Spencer D.F."/>
            <person name="Suzuki S."/>
            <person name="Worden A.Z."/>
            <person name="Zauner S."/>
            <person name="Barry K."/>
            <person name="Bell C."/>
            <person name="Bharti A.K."/>
            <person name="Crow J.A."/>
            <person name="Grimwood J."/>
            <person name="Kramer R."/>
            <person name="Lindquist E."/>
            <person name="Lucas S."/>
            <person name="Salamov A."/>
            <person name="McFadden G.I."/>
            <person name="Lane C.E."/>
            <person name="Keeling P.J."/>
            <person name="Gray M.W."/>
            <person name="Grigoriev I.V."/>
            <person name="Archibald J.M."/>
        </authorList>
    </citation>
    <scope>NUCLEOTIDE SEQUENCE</scope>
    <source>
        <strain evidence="4">CCMP2712</strain>
    </source>
</reference>
<reference evidence="3" key="3">
    <citation type="submission" date="2015-06" db="UniProtKB">
        <authorList>
            <consortium name="EnsemblProtists"/>
        </authorList>
    </citation>
    <scope>IDENTIFICATION</scope>
</reference>
<accession>L1IYD5</accession>
<dbReference type="EnsemblProtists" id="EKX40825">
    <property type="protein sequence ID" value="EKX40825"/>
    <property type="gene ID" value="GUITHDRAFT_113091"/>
</dbReference>
<dbReference type="GeneID" id="17297464"/>
<sequence length="87" mass="9178">MHAAVFVLYRTILTPDPVYEAYVANAGIDGSTDFDIVDNYSCGAPPCGSWTFPQAAYTPSPLPFSTDPAATVPGPAADPSSIYNQFS</sequence>
<protein>
    <submittedName>
        <fullName evidence="2 3">Uncharacterized protein</fullName>
    </submittedName>
</protein>
<evidence type="ECO:0000256" key="1">
    <source>
        <dbReference type="SAM" id="MobiDB-lite"/>
    </source>
</evidence>
<dbReference type="PaxDb" id="55529-EKX40825"/>
<dbReference type="AlphaFoldDB" id="L1IYD5"/>
<evidence type="ECO:0000313" key="2">
    <source>
        <dbReference type="EMBL" id="EKX40825.1"/>
    </source>
</evidence>
<proteinExistence type="predicted"/>
<organism evidence="2">
    <name type="scientific">Guillardia theta (strain CCMP2712)</name>
    <name type="common">Cryptophyte</name>
    <dbReference type="NCBI Taxonomy" id="905079"/>
    <lineage>
        <taxon>Eukaryota</taxon>
        <taxon>Cryptophyceae</taxon>
        <taxon>Pyrenomonadales</taxon>
        <taxon>Geminigeraceae</taxon>
        <taxon>Guillardia</taxon>
    </lineage>
</organism>
<dbReference type="KEGG" id="gtt:GUITHDRAFT_113091"/>
<evidence type="ECO:0000313" key="3">
    <source>
        <dbReference type="EnsemblProtists" id="EKX40825"/>
    </source>
</evidence>
<evidence type="ECO:0000313" key="4">
    <source>
        <dbReference type="Proteomes" id="UP000011087"/>
    </source>
</evidence>
<name>L1IYD5_GUITC</name>
<gene>
    <name evidence="2" type="ORF">GUITHDRAFT_113091</name>
</gene>
<reference evidence="2 4" key="1">
    <citation type="journal article" date="2012" name="Nature">
        <title>Algal genomes reveal evolutionary mosaicism and the fate of nucleomorphs.</title>
        <authorList>
            <consortium name="DOE Joint Genome Institute"/>
            <person name="Curtis B.A."/>
            <person name="Tanifuji G."/>
            <person name="Burki F."/>
            <person name="Gruber A."/>
            <person name="Irimia M."/>
            <person name="Maruyama S."/>
            <person name="Arias M.C."/>
            <person name="Ball S.G."/>
            <person name="Gile G.H."/>
            <person name="Hirakawa Y."/>
            <person name="Hopkins J.F."/>
            <person name="Kuo A."/>
            <person name="Rensing S.A."/>
            <person name="Schmutz J."/>
            <person name="Symeonidi A."/>
            <person name="Elias M."/>
            <person name="Eveleigh R.J."/>
            <person name="Herman E.K."/>
            <person name="Klute M.J."/>
            <person name="Nakayama T."/>
            <person name="Obornik M."/>
            <person name="Reyes-Prieto A."/>
            <person name="Armbrust E.V."/>
            <person name="Aves S.J."/>
            <person name="Beiko R.G."/>
            <person name="Coutinho P."/>
            <person name="Dacks J.B."/>
            <person name="Durnford D.G."/>
            <person name="Fast N.M."/>
            <person name="Green B.R."/>
            <person name="Grisdale C.J."/>
            <person name="Hempel F."/>
            <person name="Henrissat B."/>
            <person name="Hoppner M.P."/>
            <person name="Ishida K."/>
            <person name="Kim E."/>
            <person name="Koreny L."/>
            <person name="Kroth P.G."/>
            <person name="Liu Y."/>
            <person name="Malik S.B."/>
            <person name="Maier U.G."/>
            <person name="McRose D."/>
            <person name="Mock T."/>
            <person name="Neilson J.A."/>
            <person name="Onodera N.T."/>
            <person name="Poole A.M."/>
            <person name="Pritham E.J."/>
            <person name="Richards T.A."/>
            <person name="Rocap G."/>
            <person name="Roy S.W."/>
            <person name="Sarai C."/>
            <person name="Schaack S."/>
            <person name="Shirato S."/>
            <person name="Slamovits C.H."/>
            <person name="Spencer D.F."/>
            <person name="Suzuki S."/>
            <person name="Worden A.Z."/>
            <person name="Zauner S."/>
            <person name="Barry K."/>
            <person name="Bell C."/>
            <person name="Bharti A.K."/>
            <person name="Crow J.A."/>
            <person name="Grimwood J."/>
            <person name="Kramer R."/>
            <person name="Lindquist E."/>
            <person name="Lucas S."/>
            <person name="Salamov A."/>
            <person name="McFadden G.I."/>
            <person name="Lane C.E."/>
            <person name="Keeling P.J."/>
            <person name="Gray M.W."/>
            <person name="Grigoriev I.V."/>
            <person name="Archibald J.M."/>
        </authorList>
    </citation>
    <scope>NUCLEOTIDE SEQUENCE</scope>
    <source>
        <strain evidence="2 4">CCMP2712</strain>
    </source>
</reference>
<dbReference type="Proteomes" id="UP000011087">
    <property type="component" value="Unassembled WGS sequence"/>
</dbReference>
<feature type="region of interest" description="Disordered" evidence="1">
    <location>
        <begin position="68"/>
        <end position="87"/>
    </location>
</feature>
<dbReference type="RefSeq" id="XP_005827805.1">
    <property type="nucleotide sequence ID" value="XM_005827748.1"/>
</dbReference>
<keyword evidence="4" id="KW-1185">Reference proteome</keyword>
<dbReference type="HOGENOM" id="CLU_2488172_0_0_1"/>
<dbReference type="EMBL" id="JH993028">
    <property type="protein sequence ID" value="EKX40825.1"/>
    <property type="molecule type" value="Genomic_DNA"/>
</dbReference>